<accession>A0A085G1L3</accession>
<organism evidence="1 2">
    <name type="scientific">Ewingella americana (strain ATCC 33852 / DSM 4580 / CCUG 14506 / JCM 5911 / LMG 7869 / NCTC 12157 / CDC 1468-78)</name>
    <dbReference type="NCBI Taxonomy" id="910964"/>
    <lineage>
        <taxon>Bacteria</taxon>
        <taxon>Pseudomonadati</taxon>
        <taxon>Pseudomonadota</taxon>
        <taxon>Gammaproteobacteria</taxon>
        <taxon>Enterobacterales</taxon>
        <taxon>Yersiniaceae</taxon>
        <taxon>Ewingella</taxon>
    </lineage>
</organism>
<evidence type="ECO:0000313" key="2">
    <source>
        <dbReference type="Proteomes" id="UP000028640"/>
    </source>
</evidence>
<dbReference type="STRING" id="910964.GEAM_4214"/>
<dbReference type="EMBL" id="JMPJ01000074">
    <property type="protein sequence ID" value="KFC77608.1"/>
    <property type="molecule type" value="Genomic_DNA"/>
</dbReference>
<dbReference type="Gene3D" id="3.90.79.10">
    <property type="entry name" value="Nucleoside Triphosphate Pyrophosphohydrolase"/>
    <property type="match status" value="1"/>
</dbReference>
<protein>
    <submittedName>
        <fullName evidence="1">Uncharacterized protein</fullName>
    </submittedName>
</protein>
<proteinExistence type="predicted"/>
<name>A0A085G1L3_EWIA3</name>
<dbReference type="eggNOG" id="COG0494">
    <property type="taxonomic scope" value="Bacteria"/>
</dbReference>
<dbReference type="Proteomes" id="UP000028640">
    <property type="component" value="Unassembled WGS sequence"/>
</dbReference>
<reference evidence="1 2" key="1">
    <citation type="submission" date="2014-05" db="EMBL/GenBank/DDBJ databases">
        <title>ATOL: Assembling a taxonomically balanced genome-scale reconstruction of the evolutionary history of the Enterobacteriaceae.</title>
        <authorList>
            <person name="Plunkett G.III."/>
            <person name="Neeno-Eckwall E.C."/>
            <person name="Glasner J.D."/>
            <person name="Perna N.T."/>
        </authorList>
    </citation>
    <scope>NUCLEOTIDE SEQUENCE [LARGE SCALE GENOMIC DNA]</scope>
    <source>
        <strain evidence="1 2">ATCC 33852</strain>
    </source>
</reference>
<sequence>MRELQEETGLTVGSVGQQVASRNFTLLLPSGETVAADERFFIIHTERVDIDNLGWTANEKEVIGNHHWWTIEVLKHSDETIFPRELLIDTLGKL</sequence>
<keyword evidence="2" id="KW-1185">Reference proteome</keyword>
<evidence type="ECO:0000313" key="1">
    <source>
        <dbReference type="EMBL" id="KFC77608.1"/>
    </source>
</evidence>
<gene>
    <name evidence="1" type="ORF">GEAM_4214</name>
</gene>
<comment type="caution">
    <text evidence="1">The sequence shown here is derived from an EMBL/GenBank/DDBJ whole genome shotgun (WGS) entry which is preliminary data.</text>
</comment>
<dbReference type="AlphaFoldDB" id="A0A085G1L3"/>